<comment type="caution">
    <text evidence="1">The sequence shown here is derived from an EMBL/GenBank/DDBJ whole genome shotgun (WGS) entry which is preliminary data.</text>
</comment>
<keyword evidence="2" id="KW-1185">Reference proteome</keyword>
<evidence type="ECO:0000313" key="1">
    <source>
        <dbReference type="EMBL" id="POF61412.1"/>
    </source>
</evidence>
<evidence type="ECO:0008006" key="3">
    <source>
        <dbReference type="Google" id="ProtNLM"/>
    </source>
</evidence>
<name>A0A2S3VXR3_9PROT</name>
<dbReference type="InterPro" id="IPR009078">
    <property type="entry name" value="Ferritin-like_SF"/>
</dbReference>
<dbReference type="Proteomes" id="UP000237344">
    <property type="component" value="Unassembled WGS sequence"/>
</dbReference>
<dbReference type="AlphaFoldDB" id="A0A2S3VXR3"/>
<dbReference type="EMBL" id="POTC01000071">
    <property type="protein sequence ID" value="POF61412.1"/>
    <property type="molecule type" value="Genomic_DNA"/>
</dbReference>
<dbReference type="SUPFAM" id="SSF47240">
    <property type="entry name" value="Ferritin-like"/>
    <property type="match status" value="1"/>
</dbReference>
<organism evidence="1 2">
    <name type="scientific">Novacetimonas maltaceti</name>
    <dbReference type="NCBI Taxonomy" id="1203393"/>
    <lineage>
        <taxon>Bacteria</taxon>
        <taxon>Pseudomonadati</taxon>
        <taxon>Pseudomonadota</taxon>
        <taxon>Alphaproteobacteria</taxon>
        <taxon>Acetobacterales</taxon>
        <taxon>Acetobacteraceae</taxon>
        <taxon>Novacetimonas</taxon>
    </lineage>
</organism>
<gene>
    <name evidence="1" type="ORF">KMAL_29600</name>
</gene>
<dbReference type="OrthoDB" id="7276582at2"/>
<evidence type="ECO:0000313" key="2">
    <source>
        <dbReference type="Proteomes" id="UP000237344"/>
    </source>
</evidence>
<proteinExistence type="predicted"/>
<dbReference type="CDD" id="cd00657">
    <property type="entry name" value="Ferritin_like"/>
    <property type="match status" value="1"/>
</dbReference>
<accession>A0A2S3VXR3</accession>
<protein>
    <recommendedName>
        <fullName evidence="3">Ferritin-like domain-containing protein</fullName>
    </recommendedName>
</protein>
<sequence>MSDRMHPVSRSTPEFKNILSPNESIEVFRTDLERIYGNMPHAGDIGQAGSKALADADYRSRHWQSSEPGPLRPGSLAHKRAVSRMFRDTFNPYRPSVIDWPRLDPDTLRRITSLPIWGIAVETEGKARLRMAAYAATIADPDMKNAIARNAWEENRHKEVLSRLVEAYGIPMAKEPPYITPRDTEWAYMVTGFSECVDSFFAFGLFELAKRSGFFPAELVETFEPVMQEECRHILLFANWLAWHRATVPLWKRPWFEARVVGVWLFLAWERIGMVRSMDADGNVREQDANFTVSGAKDVSSIDLSLRELLGICLVENNRRFAGYDVRLRRPRMMQGLSRCLRYVLPRSKPPTVAASRPNLVEKIGGICFAGLLVLYAWTM</sequence>
<reference evidence="1 2" key="1">
    <citation type="submission" date="2018-01" db="EMBL/GenBank/DDBJ databases">
        <title>Draft Genome Sequence of Komagataeibacter maltaceti LMG 1529, a Vinegar Producing Acetic Acid Bacterium Isolated from Malt Vinegar Brewery Acetifiers.</title>
        <authorList>
            <person name="Zhang Q."/>
            <person name="Hollensteiner J."/>
            <person name="Poehlein A."/>
            <person name="Daniel R."/>
        </authorList>
    </citation>
    <scope>NUCLEOTIDE SEQUENCE [LARGE SCALE GENOMIC DNA]</scope>
    <source>
        <strain evidence="1 2">LMG 1529</strain>
    </source>
</reference>